<dbReference type="InterPro" id="IPR027417">
    <property type="entry name" value="P-loop_NTPase"/>
</dbReference>
<dbReference type="EMBL" id="BAAFSV010000001">
    <property type="protein sequence ID" value="GAB1312273.1"/>
    <property type="molecule type" value="Genomic_DNA"/>
</dbReference>
<evidence type="ECO:0000313" key="6">
    <source>
        <dbReference type="EMBL" id="GAB1312273.1"/>
    </source>
</evidence>
<gene>
    <name evidence="6" type="ORF">MFIFM68171_02483</name>
</gene>
<dbReference type="PROSITE" id="PS50837">
    <property type="entry name" value="NACHT"/>
    <property type="match status" value="1"/>
</dbReference>
<dbReference type="Pfam" id="PF12796">
    <property type="entry name" value="Ank_2"/>
    <property type="match status" value="3"/>
</dbReference>
<dbReference type="SUPFAM" id="SSF48403">
    <property type="entry name" value="Ankyrin repeat"/>
    <property type="match status" value="1"/>
</dbReference>
<dbReference type="PROSITE" id="PS50088">
    <property type="entry name" value="ANK_REPEAT"/>
    <property type="match status" value="2"/>
</dbReference>
<dbReference type="PROSITE" id="PS50297">
    <property type="entry name" value="ANK_REP_REGION"/>
    <property type="match status" value="2"/>
</dbReference>
<feature type="coiled-coil region" evidence="3">
    <location>
        <begin position="31"/>
        <end position="58"/>
    </location>
</feature>
<dbReference type="InterPro" id="IPR056884">
    <property type="entry name" value="NPHP3-like_N"/>
</dbReference>
<organism evidence="6 7">
    <name type="scientific">Madurella fahalii</name>
    <dbReference type="NCBI Taxonomy" id="1157608"/>
    <lineage>
        <taxon>Eukaryota</taxon>
        <taxon>Fungi</taxon>
        <taxon>Dikarya</taxon>
        <taxon>Ascomycota</taxon>
        <taxon>Pezizomycotina</taxon>
        <taxon>Sordariomycetes</taxon>
        <taxon>Sordariomycetidae</taxon>
        <taxon>Sordariales</taxon>
        <taxon>Sordariales incertae sedis</taxon>
        <taxon>Madurella</taxon>
    </lineage>
</organism>
<dbReference type="InterPro" id="IPR002110">
    <property type="entry name" value="Ankyrin_rpt"/>
</dbReference>
<keyword evidence="3" id="KW-0175">Coiled coil</keyword>
<proteinExistence type="predicted"/>
<dbReference type="PANTHER" id="PTHR10039">
    <property type="entry name" value="AMELOGENIN"/>
    <property type="match status" value="1"/>
</dbReference>
<evidence type="ECO:0000256" key="1">
    <source>
        <dbReference type="ARBA" id="ARBA00022737"/>
    </source>
</evidence>
<reference evidence="6 7" key="1">
    <citation type="submission" date="2024-09" db="EMBL/GenBank/DDBJ databases">
        <title>Itraconazole resistance in Madurella fahalii resulting from another homologue of gene encoding cytochrome P450 14-alpha sterol demethylase (CYP51).</title>
        <authorList>
            <person name="Yoshioka I."/>
            <person name="Fahal A.H."/>
            <person name="Kaneko S."/>
            <person name="Yaguchi T."/>
        </authorList>
    </citation>
    <scope>NUCLEOTIDE SEQUENCE [LARGE SCALE GENOMIC DNA]</scope>
    <source>
        <strain evidence="6 7">IFM 68171</strain>
    </source>
</reference>
<keyword evidence="1" id="KW-0677">Repeat</keyword>
<dbReference type="SUPFAM" id="SSF52540">
    <property type="entry name" value="P-loop containing nucleoside triphosphate hydrolases"/>
    <property type="match status" value="1"/>
</dbReference>
<dbReference type="InterPro" id="IPR054471">
    <property type="entry name" value="GPIID_WHD"/>
</dbReference>
<protein>
    <recommendedName>
        <fullName evidence="5">NACHT domain-containing protein</fullName>
    </recommendedName>
</protein>
<feature type="repeat" description="ANK" evidence="2">
    <location>
        <begin position="852"/>
        <end position="884"/>
    </location>
</feature>
<dbReference type="Gene3D" id="3.40.50.300">
    <property type="entry name" value="P-loop containing nucleotide triphosphate hydrolases"/>
    <property type="match status" value="1"/>
</dbReference>
<name>A0ABQ0G3C8_9PEZI</name>
<dbReference type="InterPro" id="IPR036770">
    <property type="entry name" value="Ankyrin_rpt-contain_sf"/>
</dbReference>
<accession>A0ABQ0G3C8</accession>
<feature type="chain" id="PRO_5046535638" description="NACHT domain-containing protein" evidence="4">
    <location>
        <begin position="21"/>
        <end position="909"/>
    </location>
</feature>
<keyword evidence="7" id="KW-1185">Reference proteome</keyword>
<feature type="domain" description="NACHT" evidence="5">
    <location>
        <begin position="240"/>
        <end position="382"/>
    </location>
</feature>
<keyword evidence="4" id="KW-0732">Signal</keyword>
<dbReference type="Pfam" id="PF24883">
    <property type="entry name" value="NPHP3_N"/>
    <property type="match status" value="1"/>
</dbReference>
<dbReference type="RefSeq" id="XP_070914006.1">
    <property type="nucleotide sequence ID" value="XM_071057905.1"/>
</dbReference>
<dbReference type="Proteomes" id="UP001628179">
    <property type="component" value="Unassembled WGS sequence"/>
</dbReference>
<dbReference type="Gene3D" id="1.25.40.20">
    <property type="entry name" value="Ankyrin repeat-containing domain"/>
    <property type="match status" value="2"/>
</dbReference>
<dbReference type="Pfam" id="PF22939">
    <property type="entry name" value="WHD_GPIID"/>
    <property type="match status" value="1"/>
</dbReference>
<evidence type="ECO:0000256" key="2">
    <source>
        <dbReference type="PROSITE-ProRule" id="PRU00023"/>
    </source>
</evidence>
<evidence type="ECO:0000256" key="3">
    <source>
        <dbReference type="SAM" id="Coils"/>
    </source>
</evidence>
<evidence type="ECO:0000256" key="4">
    <source>
        <dbReference type="SAM" id="SignalP"/>
    </source>
</evidence>
<dbReference type="InterPro" id="IPR007111">
    <property type="entry name" value="NACHT_NTPase"/>
</dbReference>
<dbReference type="PANTHER" id="PTHR10039:SF15">
    <property type="entry name" value="NACHT DOMAIN-CONTAINING PROTEIN"/>
    <property type="match status" value="1"/>
</dbReference>
<comment type="caution">
    <text evidence="6">The sequence shown here is derived from an EMBL/GenBank/DDBJ whole genome shotgun (WGS) entry which is preliminary data.</text>
</comment>
<dbReference type="GeneID" id="98173228"/>
<evidence type="ECO:0000313" key="7">
    <source>
        <dbReference type="Proteomes" id="UP001628179"/>
    </source>
</evidence>
<dbReference type="SMART" id="SM00248">
    <property type="entry name" value="ANK"/>
    <property type="match status" value="6"/>
</dbReference>
<sequence length="909" mass="101516">MDPVSLALGIAGLLPLIAKAISSAKAYTDKVITAKDSIAALTNELEALQLNVNNLQQFLKHDAIAGSSLRFRQTSALLVCHGACEAKLRSLCKKLGQEDGKMRSRFLWPLSQEEHQKTLEELRRFTTWMHFALSVDGCRLLSQTADDVLKLLGQQLAQFKAIRSLEEATATIHDTVKGQTVMLENSLARNQRENILDWISTTNYFQKHQALQASRARDTGNWILHCPEYTRWRDGSDETGVLWCRGIQGSGKTNLVSILIDSLSSLEADTRRPVAYYYFDHQDQSSHSPSTVLACVLRQLLERLPTIPKAVLSAYESARPQGGLPRFECERLIAELIKELGRVYLVVDALDECDAEHRATFLQALRELSRIRGFRLLITSRPHTREISAALTNCLRLNIAARDEDIRLYLHQELVRKGIYEMADEAFAKRLIEKLVQGANGMFLLPVLQLRTISKEPTLGEMEDSLNNLSHNLTDAFEQTIRRIQGLPASRSRIGIATLMYIVHAARPITVQELSDLLAMHPDRTRVHAKYRPTEKMLLECCQGLITIDARTGDVRTSHYSVNEYLLQNDHHLFPRAKAVFAVKCLRYIMLEDFSAGPWETEDEIISHINRYPFLSYAVQCWGKHVKPSEDDKEVQATLADFFASTSAMAMANQVRQYLMGYRDDYWNAEECLSFTPLHHACRHGLLQTAKRLLDAGVFGVNVASKKGSTAVIHAAANGHVDMLRLLMQRGADPYMCNWYGNALHCAVEANFASTVRELIIGCGMDPEDDDDSGSTYLTAALDNDAAEAFEALVDLGADVNTEATVFPLGLPGRSGDGSLPIFISACAMGCYRIVDLMIKRGWADVNMRDADGQTALHWAAQEQSLAIFERLVEAGADVDAVDHDGLSALDIKRQHSMTCHICNRMIGG</sequence>
<feature type="repeat" description="ANK" evidence="2">
    <location>
        <begin position="707"/>
        <end position="739"/>
    </location>
</feature>
<evidence type="ECO:0000259" key="5">
    <source>
        <dbReference type="PROSITE" id="PS50837"/>
    </source>
</evidence>
<keyword evidence="2" id="KW-0040">ANK repeat</keyword>
<feature type="signal peptide" evidence="4">
    <location>
        <begin position="1"/>
        <end position="20"/>
    </location>
</feature>